<evidence type="ECO:0000313" key="3">
    <source>
        <dbReference type="EMBL" id="CAF3839760.1"/>
    </source>
</evidence>
<accession>A0A8S2KD37</accession>
<protein>
    <submittedName>
        <fullName evidence="3">Uncharacterized protein</fullName>
    </submittedName>
</protein>
<feature type="region of interest" description="Disordered" evidence="1">
    <location>
        <begin position="42"/>
        <end position="83"/>
    </location>
</feature>
<organism evidence="3 4">
    <name type="scientific">Didymodactylos carnosus</name>
    <dbReference type="NCBI Taxonomy" id="1234261"/>
    <lineage>
        <taxon>Eukaryota</taxon>
        <taxon>Metazoa</taxon>
        <taxon>Spiralia</taxon>
        <taxon>Gnathifera</taxon>
        <taxon>Rotifera</taxon>
        <taxon>Eurotatoria</taxon>
        <taxon>Bdelloidea</taxon>
        <taxon>Philodinida</taxon>
        <taxon>Philodinidae</taxon>
        <taxon>Didymodactylos</taxon>
    </lineage>
</organism>
<feature type="compositionally biased region" description="Polar residues" evidence="1">
    <location>
        <begin position="51"/>
        <end position="80"/>
    </location>
</feature>
<feature type="region of interest" description="Disordered" evidence="1">
    <location>
        <begin position="1"/>
        <end position="20"/>
    </location>
</feature>
<reference evidence="3" key="1">
    <citation type="submission" date="2021-02" db="EMBL/GenBank/DDBJ databases">
        <authorList>
            <person name="Nowell W R."/>
        </authorList>
    </citation>
    <scope>NUCLEOTIDE SEQUENCE</scope>
</reference>
<comment type="caution">
    <text evidence="3">The sequence shown here is derived from an EMBL/GenBank/DDBJ whole genome shotgun (WGS) entry which is preliminary data.</text>
</comment>
<sequence>MKRHPTSDGQRFGNDDEDIEMIDEFNSAPLQYNGKRFNNDKDYRQQQQQQRTFVNSNQAETNSTRQQPSPIHATTVQHQNSTHDKNIRISDHAINYAADYHYTPFKLIYQPKVPDKKRAVEMINELIQHIKPNFRKENPAFTSDILFDLWWIDSEGDLQILIKTTDLYVFLCNKDRYPKKLVDIEISPIPPSHLPPQYSAIMKFVQNDVQDDDIREEL</sequence>
<evidence type="ECO:0000256" key="1">
    <source>
        <dbReference type="SAM" id="MobiDB-lite"/>
    </source>
</evidence>
<name>A0A8S2KD37_9BILA</name>
<dbReference type="EMBL" id="CAJNOK010008911">
    <property type="protein sequence ID" value="CAF1076028.1"/>
    <property type="molecule type" value="Genomic_DNA"/>
</dbReference>
<gene>
    <name evidence="2" type="ORF">OVA965_LOCUS18131</name>
    <name evidence="3" type="ORF">TMI583_LOCUS18143</name>
</gene>
<dbReference type="AlphaFoldDB" id="A0A8S2KD37"/>
<proteinExistence type="predicted"/>
<dbReference type="Proteomes" id="UP000677228">
    <property type="component" value="Unassembled WGS sequence"/>
</dbReference>
<dbReference type="Proteomes" id="UP000682733">
    <property type="component" value="Unassembled WGS sequence"/>
</dbReference>
<evidence type="ECO:0000313" key="4">
    <source>
        <dbReference type="Proteomes" id="UP000682733"/>
    </source>
</evidence>
<evidence type="ECO:0000313" key="2">
    <source>
        <dbReference type="EMBL" id="CAF1076028.1"/>
    </source>
</evidence>
<dbReference type="EMBL" id="CAJOBA010008927">
    <property type="protein sequence ID" value="CAF3839760.1"/>
    <property type="molecule type" value="Genomic_DNA"/>
</dbReference>